<keyword evidence="3 5" id="KW-0547">Nucleotide-binding</keyword>
<feature type="binding site" evidence="3">
    <location>
        <position position="70"/>
    </location>
    <ligand>
        <name>ATP</name>
        <dbReference type="ChEBI" id="CHEBI:30616"/>
    </ligand>
</feature>
<evidence type="ECO:0000256" key="2">
    <source>
        <dbReference type="PIRSR" id="PIRSR600829-2"/>
    </source>
</evidence>
<dbReference type="Gene3D" id="1.10.3830.10">
    <property type="entry name" value="Diacylglycerol kinase (DAGK) domain"/>
    <property type="match status" value="1"/>
</dbReference>
<keyword evidence="5" id="KW-1208">Phospholipid metabolism</keyword>
<feature type="binding site" evidence="3">
    <location>
        <position position="22"/>
    </location>
    <ligand>
        <name>ATP</name>
        <dbReference type="ChEBI" id="CHEBI:30616"/>
    </ligand>
</feature>
<protein>
    <recommendedName>
        <fullName evidence="5">Diacylglycerol kinase</fullName>
        <ecNumber evidence="5">2.7.1.107</ecNumber>
    </recommendedName>
</protein>
<comment type="caution">
    <text evidence="6">The sequence shown here is derived from an EMBL/GenBank/DDBJ whole genome shotgun (WGS) entry which is preliminary data.</text>
</comment>
<sequence length="119" mass="13390">MERLWKALLNSFRAFRRLSTSEKAVQQELGLLIVALPVAWFIADNWDTYFLLVLSVVFLIVVEVLNTAVEATCNAITREFDKDIQLAKDSGSLAVLLTIIIVVSIWIVTIYDVFVTKAA</sequence>
<dbReference type="RefSeq" id="WP_099306767.1">
    <property type="nucleotide sequence ID" value="NZ_PDVP01000007.1"/>
</dbReference>
<feature type="binding site" evidence="3">
    <location>
        <begin position="88"/>
        <end position="89"/>
    </location>
    <ligand>
        <name>ATP</name>
        <dbReference type="ChEBI" id="CHEBI:30616"/>
    </ligand>
</feature>
<keyword evidence="5" id="KW-0808">Transferase</keyword>
<organism evidence="6 7">
    <name type="scientific">Zhengella mangrovi</name>
    <dbReference type="NCBI Taxonomy" id="1982044"/>
    <lineage>
        <taxon>Bacteria</taxon>
        <taxon>Pseudomonadati</taxon>
        <taxon>Pseudomonadota</taxon>
        <taxon>Alphaproteobacteria</taxon>
        <taxon>Hyphomicrobiales</taxon>
        <taxon>Notoacmeibacteraceae</taxon>
        <taxon>Zhengella</taxon>
    </lineage>
</organism>
<gene>
    <name evidence="6" type="ORF">CSC94_12910</name>
</gene>
<dbReference type="Pfam" id="PF01219">
    <property type="entry name" value="DAGK_prokar"/>
    <property type="match status" value="1"/>
</dbReference>
<keyword evidence="5" id="KW-1003">Cell membrane</keyword>
<keyword evidence="5" id="KW-0997">Cell inner membrane</keyword>
<dbReference type="PANTHER" id="PTHR34299:SF1">
    <property type="entry name" value="DIACYLGLYCEROL KINASE"/>
    <property type="match status" value="1"/>
</dbReference>
<keyword evidence="4" id="KW-0479">Metal-binding</keyword>
<keyword evidence="5" id="KW-0443">Lipid metabolism</keyword>
<dbReference type="Proteomes" id="UP000221168">
    <property type="component" value="Unassembled WGS sequence"/>
</dbReference>
<feature type="binding site" evidence="2">
    <location>
        <position position="63"/>
    </location>
    <ligand>
        <name>substrate</name>
    </ligand>
</feature>
<accession>A0A2G1QM94</accession>
<dbReference type="InterPro" id="IPR033718">
    <property type="entry name" value="DAGK_prok"/>
</dbReference>
<name>A0A2G1QM94_9HYPH</name>
<dbReference type="CDD" id="cd14264">
    <property type="entry name" value="DAGK_IM"/>
    <property type="match status" value="1"/>
</dbReference>
<evidence type="ECO:0000313" key="6">
    <source>
        <dbReference type="EMBL" id="PHP66581.1"/>
    </source>
</evidence>
<comment type="cofactor">
    <cofactor evidence="4">
        <name>Mg(2+)</name>
        <dbReference type="ChEBI" id="CHEBI:18420"/>
    </cofactor>
    <text evidence="4">Mn(2+), Zn(2+), Cd(2+) and Co(2+) support activity to lesser extents.</text>
</comment>
<feature type="binding site" evidence="2">
    <location>
        <position position="3"/>
    </location>
    <ligand>
        <name>substrate</name>
    </ligand>
</feature>
<evidence type="ECO:0000256" key="4">
    <source>
        <dbReference type="PIRSR" id="PIRSR600829-4"/>
    </source>
</evidence>
<dbReference type="PANTHER" id="PTHR34299">
    <property type="entry name" value="DIACYLGLYCEROL KINASE"/>
    <property type="match status" value="1"/>
</dbReference>
<feature type="binding site" evidence="4">
    <location>
        <position position="70"/>
    </location>
    <ligand>
        <name>a divalent metal cation</name>
        <dbReference type="ChEBI" id="CHEBI:60240"/>
    </ligand>
</feature>
<evidence type="ECO:0000313" key="7">
    <source>
        <dbReference type="Proteomes" id="UP000221168"/>
    </source>
</evidence>
<evidence type="ECO:0000256" key="5">
    <source>
        <dbReference type="RuleBase" id="RU363065"/>
    </source>
</evidence>
<feature type="binding site" evidence="2">
    <location>
        <position position="92"/>
    </location>
    <ligand>
        <name>substrate</name>
    </ligand>
</feature>
<keyword evidence="4" id="KW-0460">Magnesium</keyword>
<keyword evidence="5" id="KW-1133">Transmembrane helix</keyword>
<comment type="similarity">
    <text evidence="5">Belongs to the bacterial diacylglycerol kinase family.</text>
</comment>
<feature type="binding site" evidence="4">
    <location>
        <position position="22"/>
    </location>
    <ligand>
        <name>a divalent metal cation</name>
        <dbReference type="ChEBI" id="CHEBI:60240"/>
    </ligand>
</feature>
<feature type="transmembrane region" description="Helical" evidence="5">
    <location>
        <begin position="25"/>
        <end position="43"/>
    </location>
</feature>
<reference evidence="6 7" key="1">
    <citation type="submission" date="2017-10" db="EMBL/GenBank/DDBJ databases">
        <title>Sedimentibacterium mangrovi gen. nov., sp. nov., a novel member of family Phyllobacteriacea isolated from mangrove sediment.</title>
        <authorList>
            <person name="Liao H."/>
            <person name="Tian Y."/>
        </authorList>
    </citation>
    <scope>NUCLEOTIDE SEQUENCE [LARGE SCALE GENOMIC DNA]</scope>
    <source>
        <strain evidence="6 7">X9-2-2</strain>
    </source>
</reference>
<feature type="active site" description="Proton acceptor" evidence="1">
    <location>
        <position position="63"/>
    </location>
</feature>
<keyword evidence="5" id="KW-0812">Transmembrane</keyword>
<keyword evidence="5" id="KW-0472">Membrane</keyword>
<dbReference type="GO" id="GO:0005886">
    <property type="term" value="C:plasma membrane"/>
    <property type="evidence" value="ECO:0007669"/>
    <property type="project" value="UniProtKB-SubCell"/>
</dbReference>
<comment type="subcellular location">
    <subcellularLocation>
        <location evidence="5">Cell inner membrane</location>
        <topology evidence="5">Multi-pass membrane protein</topology>
    </subcellularLocation>
</comment>
<dbReference type="EC" id="2.7.1.107" evidence="5"/>
<dbReference type="GO" id="GO:0005524">
    <property type="term" value="F:ATP binding"/>
    <property type="evidence" value="ECO:0007669"/>
    <property type="project" value="UniProtKB-KW"/>
</dbReference>
<feature type="binding site" evidence="2">
    <location>
        <begin position="24"/>
        <end position="28"/>
    </location>
    <ligand>
        <name>substrate</name>
    </ligand>
</feature>
<feature type="binding site" evidence="3">
    <location>
        <position position="3"/>
    </location>
    <ligand>
        <name>ATP</name>
        <dbReference type="ChEBI" id="CHEBI:30616"/>
    </ligand>
</feature>
<dbReference type="InterPro" id="IPR000829">
    <property type="entry name" value="DAGK"/>
</dbReference>
<proteinExistence type="inferred from homology"/>
<comment type="function">
    <text evidence="5">Catalyzes the ATP-dependent phosphorylation of sn-l,2-diacylglycerol (DAG) to phosphatidic acid. Involved in the recycling of diacylglycerol produced as a by-product during membrane-derived oligosaccharide (MDO) biosynthesis.</text>
</comment>
<dbReference type="GO" id="GO:0006654">
    <property type="term" value="P:phosphatidic acid biosynthetic process"/>
    <property type="evidence" value="ECO:0007669"/>
    <property type="project" value="InterPro"/>
</dbReference>
<comment type="catalytic activity">
    <reaction evidence="5">
        <text>a 1,2-diacyl-sn-glycerol + ATP = a 1,2-diacyl-sn-glycero-3-phosphate + ADP + H(+)</text>
        <dbReference type="Rhea" id="RHEA:10272"/>
        <dbReference type="ChEBI" id="CHEBI:15378"/>
        <dbReference type="ChEBI" id="CHEBI:17815"/>
        <dbReference type="ChEBI" id="CHEBI:30616"/>
        <dbReference type="ChEBI" id="CHEBI:58608"/>
        <dbReference type="ChEBI" id="CHEBI:456216"/>
        <dbReference type="EC" id="2.7.1.107"/>
    </reaction>
</comment>
<feature type="transmembrane region" description="Helical" evidence="5">
    <location>
        <begin position="49"/>
        <end position="69"/>
    </location>
</feature>
<keyword evidence="3 5" id="KW-0067">ATP-binding</keyword>
<evidence type="ECO:0000256" key="1">
    <source>
        <dbReference type="PIRSR" id="PIRSR600829-1"/>
    </source>
</evidence>
<dbReference type="GO" id="GO:0046872">
    <property type="term" value="F:metal ion binding"/>
    <property type="evidence" value="ECO:0007669"/>
    <property type="project" value="UniProtKB-KW"/>
</dbReference>
<dbReference type="AlphaFoldDB" id="A0A2G1QM94"/>
<dbReference type="GO" id="GO:0004143">
    <property type="term" value="F:ATP-dependent diacylglycerol kinase activity"/>
    <property type="evidence" value="ECO:0007669"/>
    <property type="project" value="UniProtKB-EC"/>
</dbReference>
<dbReference type="EMBL" id="PDVP01000007">
    <property type="protein sequence ID" value="PHP66581.1"/>
    <property type="molecule type" value="Genomic_DNA"/>
</dbReference>
<dbReference type="OrthoDB" id="7595530at2"/>
<keyword evidence="5 6" id="KW-0418">Kinase</keyword>
<feature type="transmembrane region" description="Helical" evidence="5">
    <location>
        <begin position="90"/>
        <end position="111"/>
    </location>
</feature>
<evidence type="ECO:0000256" key="3">
    <source>
        <dbReference type="PIRSR" id="PIRSR600829-3"/>
    </source>
</evidence>
<keyword evidence="7" id="KW-1185">Reference proteome</keyword>